<name>A0ABT2YW94_9RHOB</name>
<accession>A0ABT2YW94</accession>
<gene>
    <name evidence="3" type="ORF">OE647_00110</name>
</gene>
<evidence type="ECO:0000313" key="3">
    <source>
        <dbReference type="EMBL" id="MCV2863134.1"/>
    </source>
</evidence>
<evidence type="ECO:0000256" key="1">
    <source>
        <dbReference type="SAM" id="Coils"/>
    </source>
</evidence>
<dbReference type="PROSITE" id="PS51318">
    <property type="entry name" value="TAT"/>
    <property type="match status" value="1"/>
</dbReference>
<dbReference type="InterPro" id="IPR006668">
    <property type="entry name" value="Mg_transptr_MgtE_intracell_dom"/>
</dbReference>
<feature type="domain" description="Magnesium transporter MgtE intracellular" evidence="2">
    <location>
        <begin position="132"/>
        <end position="184"/>
    </location>
</feature>
<keyword evidence="1" id="KW-0175">Coiled coil</keyword>
<dbReference type="RefSeq" id="WP_263719551.1">
    <property type="nucleotide sequence ID" value="NZ_JAOWLA010000001.1"/>
</dbReference>
<sequence>MSPPPRSASRRRSGRRALALIMALFLGSAALRLAGAIPAAMAEAGPGTPSDEAAVACESEDGVMELFQAVRAREAAVESREANLSERARTIELAMAAMTRQKDALAAAEERLTAILAIADQAAEKDVSRLVSVYESMKPKEAAPLFEAMDTDFAAGFVARMKPEAAAAVLSGMDTEKAYLISLALAGRNARAPTE</sequence>
<evidence type="ECO:0000313" key="4">
    <source>
        <dbReference type="Proteomes" id="UP001652503"/>
    </source>
</evidence>
<dbReference type="SUPFAM" id="SSF158791">
    <property type="entry name" value="MgtE N-terminal domain-like"/>
    <property type="match status" value="1"/>
</dbReference>
<keyword evidence="4" id="KW-1185">Reference proteome</keyword>
<organism evidence="3 4">
    <name type="scientific">Albidovulum sediminicola</name>
    <dbReference type="NCBI Taxonomy" id="2984331"/>
    <lineage>
        <taxon>Bacteria</taxon>
        <taxon>Pseudomonadati</taxon>
        <taxon>Pseudomonadota</taxon>
        <taxon>Alphaproteobacteria</taxon>
        <taxon>Rhodobacterales</taxon>
        <taxon>Paracoccaceae</taxon>
        <taxon>Albidovulum</taxon>
    </lineage>
</organism>
<dbReference type="EMBL" id="JAOWLA010000001">
    <property type="protein sequence ID" value="MCV2863134.1"/>
    <property type="molecule type" value="Genomic_DNA"/>
</dbReference>
<dbReference type="Proteomes" id="UP001652503">
    <property type="component" value="Unassembled WGS sequence"/>
</dbReference>
<comment type="caution">
    <text evidence="3">The sequence shown here is derived from an EMBL/GenBank/DDBJ whole genome shotgun (WGS) entry which is preliminary data.</text>
</comment>
<reference evidence="3 4" key="1">
    <citation type="submission" date="2022-10" db="EMBL/GenBank/DDBJ databases">
        <title>Defluviimonas sp. nov., isolated from ocean surface water.</title>
        <authorList>
            <person name="He W."/>
            <person name="Wang L."/>
            <person name="Zhang D.-F."/>
        </authorList>
    </citation>
    <scope>NUCLEOTIDE SEQUENCE [LARGE SCALE GENOMIC DNA]</scope>
    <source>
        <strain evidence="3 4">WL0075</strain>
    </source>
</reference>
<dbReference type="Pfam" id="PF03448">
    <property type="entry name" value="MgtE_N"/>
    <property type="match status" value="1"/>
</dbReference>
<evidence type="ECO:0000259" key="2">
    <source>
        <dbReference type="Pfam" id="PF03448"/>
    </source>
</evidence>
<dbReference type="InterPro" id="IPR006311">
    <property type="entry name" value="TAT_signal"/>
</dbReference>
<proteinExistence type="predicted"/>
<protein>
    <recommendedName>
        <fullName evidence="2">Magnesium transporter MgtE intracellular domain-containing protein</fullName>
    </recommendedName>
</protein>
<feature type="coiled-coil region" evidence="1">
    <location>
        <begin position="91"/>
        <end position="125"/>
    </location>
</feature>